<evidence type="ECO:0000313" key="1">
    <source>
        <dbReference type="EMBL" id="KAK2139596.1"/>
    </source>
</evidence>
<gene>
    <name evidence="1" type="ORF">LSH36_1701g00000</name>
</gene>
<accession>A0AAD9IS13</accession>
<evidence type="ECO:0000313" key="2">
    <source>
        <dbReference type="Proteomes" id="UP001208570"/>
    </source>
</evidence>
<reference evidence="1" key="1">
    <citation type="journal article" date="2023" name="Mol. Biol. Evol.">
        <title>Third-Generation Sequencing Reveals the Adaptive Role of the Epigenome in Three Deep-Sea Polychaetes.</title>
        <authorList>
            <person name="Perez M."/>
            <person name="Aroh O."/>
            <person name="Sun Y."/>
            <person name="Lan Y."/>
            <person name="Juniper S.K."/>
            <person name="Young C.R."/>
            <person name="Angers B."/>
            <person name="Qian P.Y."/>
        </authorList>
    </citation>
    <scope>NUCLEOTIDE SEQUENCE</scope>
    <source>
        <strain evidence="1">P08H-3</strain>
    </source>
</reference>
<dbReference type="EMBL" id="JAODUP010001700">
    <property type="protein sequence ID" value="KAK2139596.1"/>
    <property type="molecule type" value="Genomic_DNA"/>
</dbReference>
<comment type="caution">
    <text evidence="1">The sequence shown here is derived from an EMBL/GenBank/DDBJ whole genome shotgun (WGS) entry which is preliminary data.</text>
</comment>
<protein>
    <submittedName>
        <fullName evidence="1">Uncharacterized protein</fullName>
    </submittedName>
</protein>
<proteinExistence type="predicted"/>
<dbReference type="Proteomes" id="UP001208570">
    <property type="component" value="Unassembled WGS sequence"/>
</dbReference>
<dbReference type="AlphaFoldDB" id="A0AAD9IS13"/>
<name>A0AAD9IS13_9ANNE</name>
<sequence>MVATTLNSFKCTMKKLMFKRTAGRYNNTFNGKSYVNHTRIILVLSPLNHQLYTHRIQLVANDVACQHEYS</sequence>
<keyword evidence="2" id="KW-1185">Reference proteome</keyword>
<organism evidence="1 2">
    <name type="scientific">Paralvinella palmiformis</name>
    <dbReference type="NCBI Taxonomy" id="53620"/>
    <lineage>
        <taxon>Eukaryota</taxon>
        <taxon>Metazoa</taxon>
        <taxon>Spiralia</taxon>
        <taxon>Lophotrochozoa</taxon>
        <taxon>Annelida</taxon>
        <taxon>Polychaeta</taxon>
        <taxon>Sedentaria</taxon>
        <taxon>Canalipalpata</taxon>
        <taxon>Terebellida</taxon>
        <taxon>Terebelliformia</taxon>
        <taxon>Alvinellidae</taxon>
        <taxon>Paralvinella</taxon>
    </lineage>
</organism>